<evidence type="ECO:0008006" key="4">
    <source>
        <dbReference type="Google" id="ProtNLM"/>
    </source>
</evidence>
<accession>A0A4D6KEQ8</accession>
<dbReference type="GeneID" id="42179625"/>
<dbReference type="KEGG" id="halz:E5139_11775"/>
<dbReference type="RefSeq" id="WP_015762687.1">
    <property type="nucleotide sequence ID" value="NZ_CP039375.1"/>
</dbReference>
<feature type="compositionally biased region" description="Basic and acidic residues" evidence="1">
    <location>
        <begin position="15"/>
        <end position="24"/>
    </location>
</feature>
<evidence type="ECO:0000313" key="3">
    <source>
        <dbReference type="Proteomes" id="UP000297053"/>
    </source>
</evidence>
<reference evidence="2 3" key="2">
    <citation type="submission" date="2019-04" db="EMBL/GenBank/DDBJ databases">
        <authorList>
            <person name="Yang S."/>
            <person name="Wei W."/>
        </authorList>
    </citation>
    <scope>NUCLEOTIDE SEQUENCE [LARGE SCALE GENOMIC DNA]</scope>
    <source>
        <strain evidence="3">ZP60</strain>
    </source>
</reference>
<dbReference type="Proteomes" id="UP000297053">
    <property type="component" value="Chromosome"/>
</dbReference>
<proteinExistence type="predicted"/>
<feature type="region of interest" description="Disordered" evidence="1">
    <location>
        <begin position="1"/>
        <end position="24"/>
    </location>
</feature>
<evidence type="ECO:0000313" key="2">
    <source>
        <dbReference type="EMBL" id="QCD66287.1"/>
    </source>
</evidence>
<evidence type="ECO:0000256" key="1">
    <source>
        <dbReference type="SAM" id="MobiDB-lite"/>
    </source>
</evidence>
<dbReference type="EMBL" id="CP039375">
    <property type="protein sequence ID" value="QCD66287.1"/>
    <property type="molecule type" value="Genomic_DNA"/>
</dbReference>
<organism evidence="2 3">
    <name type="scientific">Halomicrobium mukohataei</name>
    <dbReference type="NCBI Taxonomy" id="57705"/>
    <lineage>
        <taxon>Archaea</taxon>
        <taxon>Methanobacteriati</taxon>
        <taxon>Methanobacteriota</taxon>
        <taxon>Stenosarchaea group</taxon>
        <taxon>Halobacteria</taxon>
        <taxon>Halobacteriales</taxon>
        <taxon>Haloarculaceae</taxon>
        <taxon>Halomicrobium</taxon>
    </lineage>
</organism>
<gene>
    <name evidence="2" type="ORF">E5139_11775</name>
</gene>
<name>A0A4D6KEQ8_9EURY</name>
<dbReference type="AlphaFoldDB" id="A0A4D6KEQ8"/>
<reference evidence="2 3" key="1">
    <citation type="submission" date="2019-04" db="EMBL/GenBank/DDBJ databases">
        <title>Complete genome sequence of Arthrobacter sp. ZXY-2 associated with effective atrazine degradation and salt adaptation.</title>
        <authorList>
            <person name="Zhao X."/>
        </authorList>
    </citation>
    <scope>NUCLEOTIDE SEQUENCE [LARGE SCALE GENOMIC DNA]</scope>
    <source>
        <strain evidence="3">ZP60</strain>
    </source>
</reference>
<protein>
    <recommendedName>
        <fullName evidence="4">Ribbon-helix-helix protein CopG domain-containing protein</fullName>
    </recommendedName>
</protein>
<sequence>MSGSRGSRLPGDSETADRHKAEARAEARFSGALAARFDEYIEAHGATKSDVVRDALDEFLPSSQDSRYLLPEDPTLADAYLALAGDQKRVISVERVKSILCEETHPNTPKQIIREEVLEPLDDTPFLSVVYGKVAVRPLTARDEFGIEGGAPADD</sequence>